<evidence type="ECO:0008006" key="5">
    <source>
        <dbReference type="Google" id="ProtNLM"/>
    </source>
</evidence>
<dbReference type="GO" id="GO:0015074">
    <property type="term" value="P:DNA integration"/>
    <property type="evidence" value="ECO:0007669"/>
    <property type="project" value="InterPro"/>
</dbReference>
<dbReference type="InterPro" id="IPR011010">
    <property type="entry name" value="DNA_brk_join_enz"/>
</dbReference>
<name>A0A2T0MSM3_9ACTN</name>
<keyword evidence="1" id="KW-0233">DNA recombination</keyword>
<dbReference type="EMBL" id="PVNG01000015">
    <property type="protein sequence ID" value="PRX61461.1"/>
    <property type="molecule type" value="Genomic_DNA"/>
</dbReference>
<dbReference type="AlphaFoldDB" id="A0A2T0MSM3"/>
<dbReference type="Proteomes" id="UP000238312">
    <property type="component" value="Unassembled WGS sequence"/>
</dbReference>
<feature type="region of interest" description="Disordered" evidence="2">
    <location>
        <begin position="176"/>
        <end position="197"/>
    </location>
</feature>
<proteinExistence type="predicted"/>
<dbReference type="GO" id="GO:0006310">
    <property type="term" value="P:DNA recombination"/>
    <property type="evidence" value="ECO:0007669"/>
    <property type="project" value="UniProtKB-KW"/>
</dbReference>
<sequence>MSGDQPCRGDRWAASVRWRGNPRRSVRQVRRGWRAAAGPVSRHRPGPASRPHARTAGGRRAGVWRRAAPPLEYVVELEELSANPLHRIKWKPAKTTDFRRPANLGEPSSGTRAADRGDLHRQTGAQLAAHAPVLLHVLHRSSPAEAMALRREDCGLPAIGCGRFLIDVSRPEVNRQWTDTGDTHEERGLKHRGRDDVRPVRIPPTLVKILRQHIEDFGLGSGGRLFQSEHGGVVASTAYTEVWQEARKLALTPSQVASPLARRPYDLANRRIADAVASLTQRVPDDLRGSFASHGYINLRKASPDQGKRGQDQ</sequence>
<feature type="region of interest" description="Disordered" evidence="2">
    <location>
        <begin position="98"/>
        <end position="118"/>
    </location>
</feature>
<protein>
    <recommendedName>
        <fullName evidence="5">Tyr recombinase domain-containing protein</fullName>
    </recommendedName>
</protein>
<dbReference type="GO" id="GO:0003677">
    <property type="term" value="F:DNA binding"/>
    <property type="evidence" value="ECO:0007669"/>
    <property type="project" value="InterPro"/>
</dbReference>
<dbReference type="InterPro" id="IPR013762">
    <property type="entry name" value="Integrase-like_cat_sf"/>
</dbReference>
<gene>
    <name evidence="3" type="ORF">B0I32_115318</name>
</gene>
<comment type="caution">
    <text evidence="3">The sequence shown here is derived from an EMBL/GenBank/DDBJ whole genome shotgun (WGS) entry which is preliminary data.</text>
</comment>
<evidence type="ECO:0000313" key="4">
    <source>
        <dbReference type="Proteomes" id="UP000238312"/>
    </source>
</evidence>
<dbReference type="Gene3D" id="1.10.443.10">
    <property type="entry name" value="Intergrase catalytic core"/>
    <property type="match status" value="1"/>
</dbReference>
<organism evidence="3 4">
    <name type="scientific">Nonomuraea fuscirosea</name>
    <dbReference type="NCBI Taxonomy" id="1291556"/>
    <lineage>
        <taxon>Bacteria</taxon>
        <taxon>Bacillati</taxon>
        <taxon>Actinomycetota</taxon>
        <taxon>Actinomycetes</taxon>
        <taxon>Streptosporangiales</taxon>
        <taxon>Streptosporangiaceae</taxon>
        <taxon>Nonomuraea</taxon>
    </lineage>
</organism>
<keyword evidence="4" id="KW-1185">Reference proteome</keyword>
<dbReference type="SUPFAM" id="SSF56349">
    <property type="entry name" value="DNA breaking-rejoining enzymes"/>
    <property type="match status" value="1"/>
</dbReference>
<feature type="compositionally biased region" description="Basic and acidic residues" evidence="2">
    <location>
        <begin position="181"/>
        <end position="197"/>
    </location>
</feature>
<evidence type="ECO:0000256" key="2">
    <source>
        <dbReference type="SAM" id="MobiDB-lite"/>
    </source>
</evidence>
<reference evidence="3 4" key="1">
    <citation type="submission" date="2018-03" db="EMBL/GenBank/DDBJ databases">
        <title>Genomic Encyclopedia of Type Strains, Phase III (KMG-III): the genomes of soil and plant-associated and newly described type strains.</title>
        <authorList>
            <person name="Whitman W."/>
        </authorList>
    </citation>
    <scope>NUCLEOTIDE SEQUENCE [LARGE SCALE GENOMIC DNA]</scope>
    <source>
        <strain evidence="3 4">CGMCC 4.7104</strain>
    </source>
</reference>
<feature type="region of interest" description="Disordered" evidence="2">
    <location>
        <begin position="21"/>
        <end position="61"/>
    </location>
</feature>
<accession>A0A2T0MSM3</accession>
<evidence type="ECO:0000313" key="3">
    <source>
        <dbReference type="EMBL" id="PRX61461.1"/>
    </source>
</evidence>
<feature type="compositionally biased region" description="Basic residues" evidence="2">
    <location>
        <begin position="21"/>
        <end position="33"/>
    </location>
</feature>
<evidence type="ECO:0000256" key="1">
    <source>
        <dbReference type="ARBA" id="ARBA00023172"/>
    </source>
</evidence>